<dbReference type="GO" id="GO:0005737">
    <property type="term" value="C:cytoplasm"/>
    <property type="evidence" value="ECO:0007669"/>
    <property type="project" value="TreeGrafter"/>
</dbReference>
<evidence type="ECO:0000313" key="4">
    <source>
        <dbReference type="EMBL" id="CAD7642591.1"/>
    </source>
</evidence>
<dbReference type="SUPFAM" id="SSF53474">
    <property type="entry name" value="alpha/beta-Hydrolases"/>
    <property type="match status" value="1"/>
</dbReference>
<dbReference type="InterPro" id="IPR029058">
    <property type="entry name" value="AB_hydrolase_fold"/>
</dbReference>
<protein>
    <recommendedName>
        <fullName evidence="2">palmitoyl-protein hydrolase</fullName>
        <ecNumber evidence="2">3.1.2.22</ecNumber>
    </recommendedName>
</protein>
<dbReference type="OrthoDB" id="2418081at2759"/>
<evidence type="ECO:0000256" key="2">
    <source>
        <dbReference type="ARBA" id="ARBA00012423"/>
    </source>
</evidence>
<reference evidence="4" key="1">
    <citation type="submission" date="2020-11" db="EMBL/GenBank/DDBJ databases">
        <authorList>
            <person name="Tran Van P."/>
        </authorList>
    </citation>
    <scope>NUCLEOTIDE SEQUENCE</scope>
</reference>
<comment type="similarity">
    <text evidence="1">Belongs to the AB hydrolase superfamily. AB hydrolase 2 family.</text>
</comment>
<dbReference type="AlphaFoldDB" id="A0A7R9LJ41"/>
<accession>A0A7R9LJ41</accession>
<dbReference type="InterPro" id="IPR003140">
    <property type="entry name" value="PLipase/COase/thioEstase"/>
</dbReference>
<dbReference type="InterPro" id="IPR050565">
    <property type="entry name" value="LYPA1-2/EST-like"/>
</dbReference>
<evidence type="ECO:0000256" key="1">
    <source>
        <dbReference type="ARBA" id="ARBA00006499"/>
    </source>
</evidence>
<dbReference type="Gene3D" id="3.40.50.1820">
    <property type="entry name" value="alpha/beta hydrolase"/>
    <property type="match status" value="1"/>
</dbReference>
<keyword evidence="5" id="KW-1185">Reference proteome</keyword>
<evidence type="ECO:0000259" key="3">
    <source>
        <dbReference type="Pfam" id="PF02230"/>
    </source>
</evidence>
<organism evidence="4">
    <name type="scientific">Oppiella nova</name>
    <dbReference type="NCBI Taxonomy" id="334625"/>
    <lineage>
        <taxon>Eukaryota</taxon>
        <taxon>Metazoa</taxon>
        <taxon>Ecdysozoa</taxon>
        <taxon>Arthropoda</taxon>
        <taxon>Chelicerata</taxon>
        <taxon>Arachnida</taxon>
        <taxon>Acari</taxon>
        <taxon>Acariformes</taxon>
        <taxon>Sarcoptiformes</taxon>
        <taxon>Oribatida</taxon>
        <taxon>Brachypylina</taxon>
        <taxon>Oppioidea</taxon>
        <taxon>Oppiidae</taxon>
        <taxon>Oppiella</taxon>
    </lineage>
</organism>
<dbReference type="GO" id="GO:0052689">
    <property type="term" value="F:carboxylic ester hydrolase activity"/>
    <property type="evidence" value="ECO:0007669"/>
    <property type="project" value="TreeGrafter"/>
</dbReference>
<dbReference type="PANTHER" id="PTHR10655">
    <property type="entry name" value="LYSOPHOSPHOLIPASE-RELATED"/>
    <property type="match status" value="1"/>
</dbReference>
<sequence length="236" mass="25293">MSSNNITVESSAKQTATVPSDVGYKLVTNSLRNKTSIIKTCLTLCGPSLPSCGIGCMPGAMPNAFVRPLHYGHSDLPPKGYGSTKLEMSELSLPGVDEEGIKRATTLIHQLIAKEEQSGIAANRIVLGGFSQGGALALYAGLTYPRPLAGILAFSCWLPKHDHVVPNIAHNKHVPVLQCHGDSDPVVQTRWGQLTADVLSKALTKHQFKTYRGMGHSSCNEEQNDAKTFIANCLSN</sequence>
<dbReference type="Proteomes" id="UP000728032">
    <property type="component" value="Unassembled WGS sequence"/>
</dbReference>
<dbReference type="Pfam" id="PF02230">
    <property type="entry name" value="Abhydrolase_2"/>
    <property type="match status" value="1"/>
</dbReference>
<feature type="domain" description="Phospholipase/carboxylesterase/thioesterase" evidence="3">
    <location>
        <begin position="96"/>
        <end position="233"/>
    </location>
</feature>
<dbReference type="EMBL" id="OC915959">
    <property type="protein sequence ID" value="CAD7642591.1"/>
    <property type="molecule type" value="Genomic_DNA"/>
</dbReference>
<dbReference type="EC" id="3.1.2.22" evidence="2"/>
<name>A0A7R9LJ41_9ACAR</name>
<evidence type="ECO:0000313" key="5">
    <source>
        <dbReference type="Proteomes" id="UP000728032"/>
    </source>
</evidence>
<dbReference type="PANTHER" id="PTHR10655:SF68">
    <property type="entry name" value="PALMITOYL-PROTEIN HYDROLASE"/>
    <property type="match status" value="1"/>
</dbReference>
<dbReference type="EMBL" id="CAJPVJ010001134">
    <property type="protein sequence ID" value="CAG2164114.1"/>
    <property type="molecule type" value="Genomic_DNA"/>
</dbReference>
<dbReference type="GO" id="GO:0008474">
    <property type="term" value="F:palmitoyl-(protein) hydrolase activity"/>
    <property type="evidence" value="ECO:0007669"/>
    <property type="project" value="UniProtKB-EC"/>
</dbReference>
<gene>
    <name evidence="4" type="ORF">ONB1V03_LOCUS3674</name>
</gene>
<proteinExistence type="inferred from homology"/>